<gene>
    <name evidence="2" type="ORF">QU481_04160</name>
</gene>
<comment type="caution">
    <text evidence="2">The sequence shown here is derived from an EMBL/GenBank/DDBJ whole genome shotgun (WGS) entry which is preliminary data.</text>
</comment>
<organism evidence="2 3">
    <name type="scientific">Crenobacter oryzisoli</name>
    <dbReference type="NCBI Taxonomy" id="3056844"/>
    <lineage>
        <taxon>Bacteria</taxon>
        <taxon>Pseudomonadati</taxon>
        <taxon>Pseudomonadota</taxon>
        <taxon>Betaproteobacteria</taxon>
        <taxon>Neisseriales</taxon>
        <taxon>Neisseriaceae</taxon>
        <taxon>Crenobacter</taxon>
    </lineage>
</organism>
<dbReference type="RefSeq" id="WP_289828628.1">
    <property type="nucleotide sequence ID" value="NZ_JAUEDK010000005.1"/>
</dbReference>
<evidence type="ECO:0000313" key="3">
    <source>
        <dbReference type="Proteomes" id="UP001168540"/>
    </source>
</evidence>
<keyword evidence="3" id="KW-1185">Reference proteome</keyword>
<accession>A0ABT7XJX1</accession>
<keyword evidence="1" id="KW-0732">Signal</keyword>
<reference evidence="2" key="1">
    <citation type="submission" date="2023-06" db="EMBL/GenBank/DDBJ databases">
        <authorList>
            <person name="Zhang S."/>
        </authorList>
    </citation>
    <scope>NUCLEOTIDE SEQUENCE</scope>
    <source>
        <strain evidence="2">SG2303</strain>
    </source>
</reference>
<feature type="signal peptide" evidence="1">
    <location>
        <begin position="1"/>
        <end position="28"/>
    </location>
</feature>
<sequence>MKLSKAGGRPIAFMLLLAATLHSIAAQAYDGRSPFGIYGRNDWHSPDRNWDGSPITPDVTSPPPATQIATVPNNRLRCCQAPTFTTVILPVGDEILAQNLTTSLGKPGTTASLFSNPATSDPGNGTALINSLLDITNQTLNLTLSKVLTSR</sequence>
<evidence type="ECO:0000256" key="1">
    <source>
        <dbReference type="SAM" id="SignalP"/>
    </source>
</evidence>
<dbReference type="EMBL" id="JAUEDK010000005">
    <property type="protein sequence ID" value="MDN0074082.1"/>
    <property type="molecule type" value="Genomic_DNA"/>
</dbReference>
<proteinExistence type="predicted"/>
<dbReference type="Proteomes" id="UP001168540">
    <property type="component" value="Unassembled WGS sequence"/>
</dbReference>
<feature type="chain" id="PRO_5046902788" evidence="1">
    <location>
        <begin position="29"/>
        <end position="151"/>
    </location>
</feature>
<name>A0ABT7XJX1_9NEIS</name>
<evidence type="ECO:0000313" key="2">
    <source>
        <dbReference type="EMBL" id="MDN0074082.1"/>
    </source>
</evidence>
<protein>
    <submittedName>
        <fullName evidence="2">Uncharacterized protein</fullName>
    </submittedName>
</protein>